<keyword evidence="2" id="KW-0378">Hydrolase</keyword>
<gene>
    <name evidence="2" type="ORF">ACFSJU_17425</name>
</gene>
<feature type="domain" description="DUF559" evidence="1">
    <location>
        <begin position="5"/>
        <end position="110"/>
    </location>
</feature>
<dbReference type="InterPro" id="IPR007569">
    <property type="entry name" value="DUF559"/>
</dbReference>
<dbReference type="InterPro" id="IPR011335">
    <property type="entry name" value="Restrct_endonuc-II-like"/>
</dbReference>
<dbReference type="InterPro" id="IPR047216">
    <property type="entry name" value="Endonuclease_DUF559_bact"/>
</dbReference>
<sequence length="122" mass="14715">MDAKPFRRLLRRQSTPAEKVLWNKLRDRRFHNLKFRRQHTIDKYTVDFYCEELKLIIEVDGKVHDNLGQANYDHERDEFLKSQGCSVYRLSNESVIRYLEVTMEDLKRSIEKLVSKPKLESN</sequence>
<comment type="caution">
    <text evidence="2">The sequence shown here is derived from an EMBL/GenBank/DDBJ whole genome shotgun (WGS) entry which is preliminary data.</text>
</comment>
<dbReference type="CDD" id="cd01038">
    <property type="entry name" value="Endonuclease_DUF559"/>
    <property type="match status" value="1"/>
</dbReference>
<evidence type="ECO:0000313" key="3">
    <source>
        <dbReference type="Proteomes" id="UP001597387"/>
    </source>
</evidence>
<organism evidence="2 3">
    <name type="scientific">Paradesertivirga mongoliensis</name>
    <dbReference type="NCBI Taxonomy" id="2100740"/>
    <lineage>
        <taxon>Bacteria</taxon>
        <taxon>Pseudomonadati</taxon>
        <taxon>Bacteroidota</taxon>
        <taxon>Sphingobacteriia</taxon>
        <taxon>Sphingobacteriales</taxon>
        <taxon>Sphingobacteriaceae</taxon>
        <taxon>Paradesertivirga</taxon>
    </lineage>
</organism>
<dbReference type="Proteomes" id="UP001597387">
    <property type="component" value="Unassembled WGS sequence"/>
</dbReference>
<dbReference type="Gene3D" id="3.40.960.10">
    <property type="entry name" value="VSR Endonuclease"/>
    <property type="match status" value="1"/>
</dbReference>
<accession>A0ABW4ZPY4</accession>
<dbReference type="EMBL" id="JBHUHZ010000003">
    <property type="protein sequence ID" value="MFD2164194.1"/>
    <property type="molecule type" value="Genomic_DNA"/>
</dbReference>
<evidence type="ECO:0000313" key="2">
    <source>
        <dbReference type="EMBL" id="MFD2164194.1"/>
    </source>
</evidence>
<dbReference type="PANTHER" id="PTHR38590:SF1">
    <property type="entry name" value="BLL0828 PROTEIN"/>
    <property type="match status" value="1"/>
</dbReference>
<name>A0ABW4ZPY4_9SPHI</name>
<dbReference type="Pfam" id="PF04480">
    <property type="entry name" value="DUF559"/>
    <property type="match status" value="1"/>
</dbReference>
<dbReference type="SUPFAM" id="SSF52980">
    <property type="entry name" value="Restriction endonuclease-like"/>
    <property type="match status" value="1"/>
</dbReference>
<dbReference type="PANTHER" id="PTHR38590">
    <property type="entry name" value="BLL0828 PROTEIN"/>
    <property type="match status" value="1"/>
</dbReference>
<protein>
    <submittedName>
        <fullName evidence="2">Endonuclease domain-containing protein</fullName>
    </submittedName>
</protein>
<keyword evidence="2" id="KW-0255">Endonuclease</keyword>
<keyword evidence="3" id="KW-1185">Reference proteome</keyword>
<dbReference type="RefSeq" id="WP_255904382.1">
    <property type="nucleotide sequence ID" value="NZ_JAFMZO010000004.1"/>
</dbReference>
<proteinExistence type="predicted"/>
<dbReference type="GO" id="GO:0004519">
    <property type="term" value="F:endonuclease activity"/>
    <property type="evidence" value="ECO:0007669"/>
    <property type="project" value="UniProtKB-KW"/>
</dbReference>
<reference evidence="3" key="1">
    <citation type="journal article" date="2019" name="Int. J. Syst. Evol. Microbiol.">
        <title>The Global Catalogue of Microorganisms (GCM) 10K type strain sequencing project: providing services to taxonomists for standard genome sequencing and annotation.</title>
        <authorList>
            <consortium name="The Broad Institute Genomics Platform"/>
            <consortium name="The Broad Institute Genome Sequencing Center for Infectious Disease"/>
            <person name="Wu L."/>
            <person name="Ma J."/>
        </authorList>
    </citation>
    <scope>NUCLEOTIDE SEQUENCE [LARGE SCALE GENOMIC DNA]</scope>
    <source>
        <strain evidence="3">KCTC 42217</strain>
    </source>
</reference>
<keyword evidence="2" id="KW-0540">Nuclease</keyword>
<evidence type="ECO:0000259" key="1">
    <source>
        <dbReference type="Pfam" id="PF04480"/>
    </source>
</evidence>